<keyword evidence="3" id="KW-1185">Reference proteome</keyword>
<proteinExistence type="predicted"/>
<gene>
    <name evidence="2" type="ORF">NUM_47430</name>
</gene>
<feature type="compositionally biased region" description="Basic and acidic residues" evidence="1">
    <location>
        <begin position="1"/>
        <end position="11"/>
    </location>
</feature>
<dbReference type="EMBL" id="BOPO01000095">
    <property type="protein sequence ID" value="GIL29489.1"/>
    <property type="molecule type" value="Genomic_DNA"/>
</dbReference>
<dbReference type="Proteomes" id="UP000614996">
    <property type="component" value="Unassembled WGS sequence"/>
</dbReference>
<evidence type="ECO:0000313" key="2">
    <source>
        <dbReference type="EMBL" id="GIL29489.1"/>
    </source>
</evidence>
<feature type="region of interest" description="Disordered" evidence="1">
    <location>
        <begin position="1"/>
        <end position="24"/>
    </location>
</feature>
<comment type="caution">
    <text evidence="2">The sequence shown here is derived from an EMBL/GenBank/DDBJ whole genome shotgun (WGS) entry which is preliminary data.</text>
</comment>
<evidence type="ECO:0000256" key="1">
    <source>
        <dbReference type="SAM" id="MobiDB-lite"/>
    </source>
</evidence>
<name>A0A8J4ADS1_9ACTN</name>
<protein>
    <submittedName>
        <fullName evidence="2">Uncharacterized protein</fullName>
    </submittedName>
</protein>
<organism evidence="2 3">
    <name type="scientific">Actinocatenispora comari</name>
    <dbReference type="NCBI Taxonomy" id="2807577"/>
    <lineage>
        <taxon>Bacteria</taxon>
        <taxon>Bacillati</taxon>
        <taxon>Actinomycetota</taxon>
        <taxon>Actinomycetes</taxon>
        <taxon>Micromonosporales</taxon>
        <taxon>Micromonosporaceae</taxon>
        <taxon>Actinocatenispora</taxon>
    </lineage>
</organism>
<dbReference type="AlphaFoldDB" id="A0A8J4ADS1"/>
<sequence>MRLFRITERTAHPPPVGSAGTRPVPNGVKAPAGYRKTCPCLSLAFVCTSAFPALSAGGPTVLGVRTTRLMLTVRSGAITRFRRFCVYCALRGSLAAWPTPTATGIPC</sequence>
<reference evidence="3" key="1">
    <citation type="journal article" date="2021" name="Int. J. Syst. Evol. Microbiol.">
        <title>Actinocatenispora comari sp. nov., an endophytic actinomycete isolated from aerial parts of Comarum salesowianum.</title>
        <authorList>
            <person name="Oyunbileg N."/>
            <person name="Iizaka Y."/>
            <person name="Hamada M."/>
            <person name="Davaapurev B.O."/>
            <person name="Fukumoto A."/>
            <person name="Tsetseg B."/>
            <person name="Kato F."/>
            <person name="Tamura T."/>
            <person name="Batkhuu J."/>
            <person name="Anzai Y."/>
        </authorList>
    </citation>
    <scope>NUCLEOTIDE SEQUENCE [LARGE SCALE GENOMIC DNA]</scope>
    <source>
        <strain evidence="3">NUM-2625</strain>
    </source>
</reference>
<evidence type="ECO:0000313" key="3">
    <source>
        <dbReference type="Proteomes" id="UP000614996"/>
    </source>
</evidence>
<accession>A0A8J4ADS1</accession>